<dbReference type="PRINTS" id="PR00669">
    <property type="entry name" value="INHIBINA"/>
</dbReference>
<dbReference type="InterPro" id="IPR029034">
    <property type="entry name" value="Cystine-knot_cytokine"/>
</dbReference>
<dbReference type="PROSITE" id="PS51362">
    <property type="entry name" value="TGF_BETA_2"/>
    <property type="match status" value="1"/>
</dbReference>
<keyword evidence="8" id="KW-0325">Glycoprotein</keyword>
<evidence type="ECO:0000313" key="14">
    <source>
        <dbReference type="Proteomes" id="UP000838412"/>
    </source>
</evidence>
<evidence type="ECO:0000256" key="7">
    <source>
        <dbReference type="ARBA" id="ARBA00023157"/>
    </source>
</evidence>
<dbReference type="PROSITE" id="PS00250">
    <property type="entry name" value="TGF_BETA_1"/>
    <property type="match status" value="1"/>
</dbReference>
<feature type="domain" description="TGF-beta family profile" evidence="11">
    <location>
        <begin position="244"/>
        <end position="373"/>
    </location>
</feature>
<evidence type="ECO:0000256" key="2">
    <source>
        <dbReference type="ARBA" id="ARBA00006656"/>
    </source>
</evidence>
<name>A0A8J9ZTJ3_BRALA</name>
<evidence type="ECO:0000256" key="4">
    <source>
        <dbReference type="ARBA" id="ARBA00022525"/>
    </source>
</evidence>
<accession>A0A8J9ZTJ3</accession>
<comment type="similarity">
    <text evidence="2 9">Belongs to the TGF-beta family.</text>
</comment>
<dbReference type="Pfam" id="PF00019">
    <property type="entry name" value="TGF_beta"/>
    <property type="match status" value="1"/>
</dbReference>
<evidence type="ECO:0000256" key="9">
    <source>
        <dbReference type="RuleBase" id="RU000354"/>
    </source>
</evidence>
<evidence type="ECO:0000256" key="8">
    <source>
        <dbReference type="ARBA" id="ARBA00023180"/>
    </source>
</evidence>
<gene>
    <name evidence="12" type="primary">BMP4</name>
    <name evidence="12" type="ORF">BLAG_LOCUS17199</name>
    <name evidence="13" type="ORF">BLAG_LOCUS26303</name>
</gene>
<dbReference type="InterPro" id="IPR017948">
    <property type="entry name" value="TGFb_CS"/>
</dbReference>
<reference evidence="12" key="1">
    <citation type="submission" date="2022-01" db="EMBL/GenBank/DDBJ databases">
        <authorList>
            <person name="Braso-Vives M."/>
        </authorList>
    </citation>
    <scope>NUCLEOTIDE SEQUENCE</scope>
</reference>
<sequence>MRAVLVTWALLGCALAHAGGDDRAGVREGTRFQRRMLNILGFRERPQPSSVQRAPDFMLELYRRVTGSQRTVKASSGSCAFSDPHIRGNIVRSIAENGWSAFPGPEDEQVCYRRRLVFNMSSIQSHERIKDAEMRLVLPVYFHSWLQVHRGYSIKIHHVAADWSGGMSVTSPTLVDGFSVQRRSVVVLSDVLKAVLSWQTERTDTVDFLVTITLKGSKKGNACPTFDTLRASLLIFSSDRRHCRAKRGLKNENADPNVETPSPLLQEQTRVCRRQHLYVDFREVGWQDWIIAPPGYHAYYCAGDCPFPLNEKLNGTNHAIIQTLVNTVAPAAVPRPCCAPTALSAISMLYFDESGNVVLRQYEDMVVEGCGCR</sequence>
<dbReference type="GO" id="GO:0008083">
    <property type="term" value="F:growth factor activity"/>
    <property type="evidence" value="ECO:0007669"/>
    <property type="project" value="UniProtKB-KW"/>
</dbReference>
<keyword evidence="6 9" id="KW-0339">Growth factor</keyword>
<dbReference type="EMBL" id="CAKMNS010000389">
    <property type="protein sequence ID" value="CAH1277539.1"/>
    <property type="molecule type" value="Genomic_DNA"/>
</dbReference>
<dbReference type="InterPro" id="IPR015615">
    <property type="entry name" value="TGF-beta-rel"/>
</dbReference>
<evidence type="ECO:0000256" key="5">
    <source>
        <dbReference type="ARBA" id="ARBA00022729"/>
    </source>
</evidence>
<dbReference type="Proteomes" id="UP000838412">
    <property type="component" value="Chromosome 4"/>
</dbReference>
<keyword evidence="7" id="KW-1015">Disulfide bond</keyword>
<dbReference type="FunFam" id="2.10.90.10:FF:000003">
    <property type="entry name" value="Bone morphogenetic protein 5"/>
    <property type="match status" value="1"/>
</dbReference>
<dbReference type="OrthoDB" id="5987191at2759"/>
<keyword evidence="3" id="KW-0202">Cytokine</keyword>
<dbReference type="InterPro" id="IPR001839">
    <property type="entry name" value="TGF-b_C"/>
</dbReference>
<dbReference type="Gene3D" id="2.60.120.970">
    <property type="match status" value="1"/>
</dbReference>
<feature type="chain" id="PRO_5036272129" evidence="10">
    <location>
        <begin position="19"/>
        <end position="373"/>
    </location>
</feature>
<dbReference type="Gene3D" id="2.10.90.10">
    <property type="entry name" value="Cystine-knot cytokines"/>
    <property type="match status" value="1"/>
</dbReference>
<keyword evidence="4" id="KW-0964">Secreted</keyword>
<evidence type="ECO:0000256" key="1">
    <source>
        <dbReference type="ARBA" id="ARBA00004613"/>
    </source>
</evidence>
<evidence type="ECO:0000259" key="11">
    <source>
        <dbReference type="PROSITE" id="PS51362"/>
    </source>
</evidence>
<dbReference type="InterPro" id="IPR001111">
    <property type="entry name" value="TGF-b_propeptide"/>
</dbReference>
<organism evidence="12 14">
    <name type="scientific">Branchiostoma lanceolatum</name>
    <name type="common">Common lancelet</name>
    <name type="synonym">Amphioxus lanceolatum</name>
    <dbReference type="NCBI Taxonomy" id="7740"/>
    <lineage>
        <taxon>Eukaryota</taxon>
        <taxon>Metazoa</taxon>
        <taxon>Chordata</taxon>
        <taxon>Cephalochordata</taxon>
        <taxon>Leptocardii</taxon>
        <taxon>Amphioxiformes</taxon>
        <taxon>Branchiostomatidae</taxon>
        <taxon>Branchiostoma</taxon>
    </lineage>
</organism>
<protein>
    <submittedName>
        <fullName evidence="12">BMP4 protein</fullName>
    </submittedName>
</protein>
<dbReference type="SUPFAM" id="SSF57501">
    <property type="entry name" value="Cystine-knot cytokines"/>
    <property type="match status" value="1"/>
</dbReference>
<keyword evidence="14" id="KW-1185">Reference proteome</keyword>
<dbReference type="SMART" id="SM00204">
    <property type="entry name" value="TGFB"/>
    <property type="match status" value="1"/>
</dbReference>
<evidence type="ECO:0000256" key="3">
    <source>
        <dbReference type="ARBA" id="ARBA00022514"/>
    </source>
</evidence>
<evidence type="ECO:0000313" key="12">
    <source>
        <dbReference type="EMBL" id="CAH1261909.1"/>
    </source>
</evidence>
<dbReference type="GO" id="GO:0005125">
    <property type="term" value="F:cytokine activity"/>
    <property type="evidence" value="ECO:0007669"/>
    <property type="project" value="UniProtKB-KW"/>
</dbReference>
<proteinExistence type="inferred from homology"/>
<dbReference type="GO" id="GO:0005615">
    <property type="term" value="C:extracellular space"/>
    <property type="evidence" value="ECO:0007669"/>
    <property type="project" value="UniProtKB-KW"/>
</dbReference>
<dbReference type="PANTHER" id="PTHR11848">
    <property type="entry name" value="TGF-BETA FAMILY"/>
    <property type="match status" value="1"/>
</dbReference>
<keyword evidence="5 10" id="KW-0732">Signal</keyword>
<dbReference type="Pfam" id="PF00688">
    <property type="entry name" value="TGFb_propeptide"/>
    <property type="match status" value="1"/>
</dbReference>
<dbReference type="PANTHER" id="PTHR11848:SF300">
    <property type="entry name" value="CVG1 PROTEIN"/>
    <property type="match status" value="1"/>
</dbReference>
<evidence type="ECO:0000313" key="13">
    <source>
        <dbReference type="EMBL" id="CAH1277539.1"/>
    </source>
</evidence>
<feature type="signal peptide" evidence="10">
    <location>
        <begin position="1"/>
        <end position="18"/>
    </location>
</feature>
<comment type="subcellular location">
    <subcellularLocation>
        <location evidence="1">Secreted</location>
    </subcellularLocation>
</comment>
<dbReference type="EMBL" id="OV696689">
    <property type="protein sequence ID" value="CAH1261909.1"/>
    <property type="molecule type" value="Genomic_DNA"/>
</dbReference>
<dbReference type="Proteomes" id="UP000838412">
    <property type="component" value="Unassembled WGS sequence"/>
</dbReference>
<dbReference type="GO" id="GO:0032502">
    <property type="term" value="P:developmental process"/>
    <property type="evidence" value="ECO:0007669"/>
    <property type="project" value="UniProtKB-ARBA"/>
</dbReference>
<evidence type="ECO:0000256" key="10">
    <source>
        <dbReference type="SAM" id="SignalP"/>
    </source>
</evidence>
<dbReference type="AlphaFoldDB" id="A0A8J9ZTJ3"/>
<evidence type="ECO:0000256" key="6">
    <source>
        <dbReference type="ARBA" id="ARBA00023030"/>
    </source>
</evidence>